<dbReference type="Proteomes" id="UP000244855">
    <property type="component" value="Unassembled WGS sequence"/>
</dbReference>
<name>A0A2V1D656_9PLEO</name>
<feature type="region of interest" description="Disordered" evidence="2">
    <location>
        <begin position="1"/>
        <end position="33"/>
    </location>
</feature>
<dbReference type="SMART" id="SM00066">
    <property type="entry name" value="GAL4"/>
    <property type="match status" value="1"/>
</dbReference>
<keyword evidence="5" id="KW-1185">Reference proteome</keyword>
<dbReference type="InterPro" id="IPR036864">
    <property type="entry name" value="Zn2-C6_fun-type_DNA-bd_sf"/>
</dbReference>
<dbReference type="GO" id="GO:0008270">
    <property type="term" value="F:zinc ion binding"/>
    <property type="evidence" value="ECO:0007669"/>
    <property type="project" value="InterPro"/>
</dbReference>
<dbReference type="Gene3D" id="4.10.240.10">
    <property type="entry name" value="Zn(2)-C6 fungal-type DNA-binding domain"/>
    <property type="match status" value="1"/>
</dbReference>
<dbReference type="Pfam" id="PF00172">
    <property type="entry name" value="Zn_clus"/>
    <property type="match status" value="1"/>
</dbReference>
<evidence type="ECO:0000313" key="4">
    <source>
        <dbReference type="EMBL" id="PVH93023.1"/>
    </source>
</evidence>
<feature type="domain" description="Zn(2)-C6 fungal-type" evidence="3">
    <location>
        <begin position="36"/>
        <end position="66"/>
    </location>
</feature>
<dbReference type="OrthoDB" id="10261408at2759"/>
<proteinExistence type="predicted"/>
<sequence>MNPNKFRTILPAVRQPPQTPKPEPEPPSKKRKRGIACDSCREKRTGCDGQRPACAACVTRGSKCFYVGEDGDMRPIHLKRQNIALQEKVDAFQQITHLMKDMPPTTVQDTIQQLLTGSNPVATLQTLTGKSITAGPSEQHVARTFYPRVNSPLELELLVRHPRAYPSISSSRAQIPTLSRFNPSLDGLSLAFRQNFRQDVVKEPPFPPTDPGSEQDSESLPRYFDMQLSRLKIEFWTTVDLSNETAVKAISAYLEHQHPVWGPFEARLFLRDLVELRFDFCSAFMVNALLGVALQNHALIDPGALDQSFACEKEAQDLFKAESERDSLPTLAGIALLHLSLSGHGNHSAAFEYIQETTKMVERMKLFNDPNEPAFHQPTVVTNDTQIALSRTAWGVFSMIVQQTRFFPPSWLPPTTFPLVPMPRVDENLGPNRIEEISQAAKYSEATEVFSAFCRLYVVANELRLWYHNEDTSMPPIAFALSQFNKLLNLVDDLPECMAQKDDSTNTTMTFFLLLHCTVMEVFKPFLVAEEQHNFHSYLPLEASPRTIFAASAAQLKVLMNEYVTLFPPAQWNWRMVGAIIHLASLVANDRSDPERYEYCLFYANMSLTMRCAVLAVGEIGLGILAMGCNKGAITTKDALAVKATFDKAMTFEERESDPAGFRLDLLDEAADSAAISVSTLSNQIKDLALFNDFTHTNGGAEEKES</sequence>
<dbReference type="GO" id="GO:0000981">
    <property type="term" value="F:DNA-binding transcription factor activity, RNA polymerase II-specific"/>
    <property type="evidence" value="ECO:0007669"/>
    <property type="project" value="InterPro"/>
</dbReference>
<dbReference type="InterPro" id="IPR053187">
    <property type="entry name" value="Notoamide_regulator"/>
</dbReference>
<dbReference type="STRING" id="97972.A0A2V1D656"/>
<evidence type="ECO:0000256" key="2">
    <source>
        <dbReference type="SAM" id="MobiDB-lite"/>
    </source>
</evidence>
<protein>
    <recommendedName>
        <fullName evidence="3">Zn(2)-C6 fungal-type domain-containing protein</fullName>
    </recommendedName>
</protein>
<dbReference type="CDD" id="cd00067">
    <property type="entry name" value="GAL4"/>
    <property type="match status" value="1"/>
</dbReference>
<evidence type="ECO:0000256" key="1">
    <source>
        <dbReference type="ARBA" id="ARBA00023242"/>
    </source>
</evidence>
<keyword evidence="1" id="KW-0539">Nucleus</keyword>
<gene>
    <name evidence="4" type="ORF">DM02DRAFT_677109</name>
</gene>
<dbReference type="CDD" id="cd12148">
    <property type="entry name" value="fungal_TF_MHR"/>
    <property type="match status" value="1"/>
</dbReference>
<dbReference type="PROSITE" id="PS00463">
    <property type="entry name" value="ZN2_CY6_FUNGAL_1"/>
    <property type="match status" value="1"/>
</dbReference>
<dbReference type="EMBL" id="KZ805622">
    <property type="protein sequence ID" value="PVH93023.1"/>
    <property type="molecule type" value="Genomic_DNA"/>
</dbReference>
<dbReference type="PANTHER" id="PTHR47256">
    <property type="entry name" value="ZN(II)2CYS6 TRANSCRIPTION FACTOR (EUROFUNG)-RELATED"/>
    <property type="match status" value="1"/>
</dbReference>
<dbReference type="InterPro" id="IPR001138">
    <property type="entry name" value="Zn2Cys6_DnaBD"/>
</dbReference>
<dbReference type="PANTHER" id="PTHR47256:SF1">
    <property type="entry name" value="ZN(II)2CYS6 TRANSCRIPTION FACTOR (EUROFUNG)"/>
    <property type="match status" value="1"/>
</dbReference>
<dbReference type="AlphaFoldDB" id="A0A2V1D656"/>
<dbReference type="PROSITE" id="PS50048">
    <property type="entry name" value="ZN2_CY6_FUNGAL_2"/>
    <property type="match status" value="1"/>
</dbReference>
<evidence type="ECO:0000259" key="3">
    <source>
        <dbReference type="PROSITE" id="PS50048"/>
    </source>
</evidence>
<evidence type="ECO:0000313" key="5">
    <source>
        <dbReference type="Proteomes" id="UP000244855"/>
    </source>
</evidence>
<organism evidence="4 5">
    <name type="scientific">Periconia macrospinosa</name>
    <dbReference type="NCBI Taxonomy" id="97972"/>
    <lineage>
        <taxon>Eukaryota</taxon>
        <taxon>Fungi</taxon>
        <taxon>Dikarya</taxon>
        <taxon>Ascomycota</taxon>
        <taxon>Pezizomycotina</taxon>
        <taxon>Dothideomycetes</taxon>
        <taxon>Pleosporomycetidae</taxon>
        <taxon>Pleosporales</taxon>
        <taxon>Massarineae</taxon>
        <taxon>Periconiaceae</taxon>
        <taxon>Periconia</taxon>
    </lineage>
</organism>
<dbReference type="SUPFAM" id="SSF57701">
    <property type="entry name" value="Zn2/Cys6 DNA-binding domain"/>
    <property type="match status" value="1"/>
</dbReference>
<reference evidence="4 5" key="1">
    <citation type="journal article" date="2018" name="Sci. Rep.">
        <title>Comparative genomics provides insights into the lifestyle and reveals functional heterogeneity of dark septate endophytic fungi.</title>
        <authorList>
            <person name="Knapp D.G."/>
            <person name="Nemeth J.B."/>
            <person name="Barry K."/>
            <person name="Hainaut M."/>
            <person name="Henrissat B."/>
            <person name="Johnson J."/>
            <person name="Kuo A."/>
            <person name="Lim J.H.P."/>
            <person name="Lipzen A."/>
            <person name="Nolan M."/>
            <person name="Ohm R.A."/>
            <person name="Tamas L."/>
            <person name="Grigoriev I.V."/>
            <person name="Spatafora J.W."/>
            <person name="Nagy L.G."/>
            <person name="Kovacs G.M."/>
        </authorList>
    </citation>
    <scope>NUCLEOTIDE SEQUENCE [LARGE SCALE GENOMIC DNA]</scope>
    <source>
        <strain evidence="4 5">DSE2036</strain>
    </source>
</reference>
<accession>A0A2V1D656</accession>